<name>A0AAJ0BJN6_9PEZI</name>
<dbReference type="Proteomes" id="UP001239445">
    <property type="component" value="Unassembled WGS sequence"/>
</dbReference>
<reference evidence="1" key="1">
    <citation type="submission" date="2023-06" db="EMBL/GenBank/DDBJ databases">
        <title>Genome-scale phylogeny and comparative genomics of the fungal order Sordariales.</title>
        <authorList>
            <consortium name="Lawrence Berkeley National Laboratory"/>
            <person name="Hensen N."/>
            <person name="Bonometti L."/>
            <person name="Westerberg I."/>
            <person name="Brannstrom I.O."/>
            <person name="Guillou S."/>
            <person name="Cros-Aarteil S."/>
            <person name="Calhoun S."/>
            <person name="Haridas S."/>
            <person name="Kuo A."/>
            <person name="Mondo S."/>
            <person name="Pangilinan J."/>
            <person name="Riley R."/>
            <person name="Labutti K."/>
            <person name="Andreopoulos B."/>
            <person name="Lipzen A."/>
            <person name="Chen C."/>
            <person name="Yanf M."/>
            <person name="Daum C."/>
            <person name="Ng V."/>
            <person name="Clum A."/>
            <person name="Steindorff A."/>
            <person name="Ohm R."/>
            <person name="Martin F."/>
            <person name="Silar P."/>
            <person name="Natvig D."/>
            <person name="Lalanne C."/>
            <person name="Gautier V."/>
            <person name="Ament-Velasquez S.L."/>
            <person name="Kruys A."/>
            <person name="Hutchinson M.I."/>
            <person name="Powell A.J."/>
            <person name="Barry K."/>
            <person name="Miller A.N."/>
            <person name="Grigoriev I.V."/>
            <person name="Debuchy R."/>
            <person name="Gladieux P."/>
            <person name="Thoren M.H."/>
            <person name="Johannesson H."/>
        </authorList>
    </citation>
    <scope>NUCLEOTIDE SEQUENCE</scope>
    <source>
        <strain evidence="1">PSN4</strain>
    </source>
</reference>
<dbReference type="EMBL" id="MU839828">
    <property type="protein sequence ID" value="KAK1759190.1"/>
    <property type="molecule type" value="Genomic_DNA"/>
</dbReference>
<comment type="caution">
    <text evidence="1">The sequence shown here is derived from an EMBL/GenBank/DDBJ whole genome shotgun (WGS) entry which is preliminary data.</text>
</comment>
<dbReference type="AlphaFoldDB" id="A0AAJ0BJN6"/>
<evidence type="ECO:0000313" key="1">
    <source>
        <dbReference type="EMBL" id="KAK1759190.1"/>
    </source>
</evidence>
<protein>
    <submittedName>
        <fullName evidence="1">Uncharacterized protein</fullName>
    </submittedName>
</protein>
<proteinExistence type="predicted"/>
<sequence>MTMLHQPVYIADLESLTSAVLHLLRDAAIDRKCENVVAACIQPDMPFQCFKIPCTKENYWARMLADSAESLVIQFRVTMCT</sequence>
<accession>A0AAJ0BJN6</accession>
<keyword evidence="2" id="KW-1185">Reference proteome</keyword>
<evidence type="ECO:0000313" key="2">
    <source>
        <dbReference type="Proteomes" id="UP001239445"/>
    </source>
</evidence>
<organism evidence="1 2">
    <name type="scientific">Echria macrotheca</name>
    <dbReference type="NCBI Taxonomy" id="438768"/>
    <lineage>
        <taxon>Eukaryota</taxon>
        <taxon>Fungi</taxon>
        <taxon>Dikarya</taxon>
        <taxon>Ascomycota</taxon>
        <taxon>Pezizomycotina</taxon>
        <taxon>Sordariomycetes</taxon>
        <taxon>Sordariomycetidae</taxon>
        <taxon>Sordariales</taxon>
        <taxon>Schizotheciaceae</taxon>
        <taxon>Echria</taxon>
    </lineage>
</organism>
<gene>
    <name evidence="1" type="ORF">QBC47DRAFT_436800</name>
</gene>